<organism evidence="2 3">
    <name type="scientific">Massiliimalia timonensis</name>
    <dbReference type="NCBI Taxonomy" id="1987501"/>
    <lineage>
        <taxon>Bacteria</taxon>
        <taxon>Bacillati</taxon>
        <taxon>Bacillota</taxon>
        <taxon>Clostridia</taxon>
        <taxon>Eubacteriales</taxon>
        <taxon>Oscillospiraceae</taxon>
        <taxon>Massiliimalia</taxon>
    </lineage>
</organism>
<comment type="caution">
    <text evidence="2">The sequence shown here is derived from an EMBL/GenBank/DDBJ whole genome shotgun (WGS) entry which is preliminary data.</text>
</comment>
<gene>
    <name evidence="2" type="ORF">H8702_07350</name>
</gene>
<dbReference type="EMBL" id="JACRTL010000003">
    <property type="protein sequence ID" value="MBC8610938.1"/>
    <property type="molecule type" value="Genomic_DNA"/>
</dbReference>
<dbReference type="OrthoDB" id="9815897at2"/>
<feature type="transmembrane region" description="Helical" evidence="1">
    <location>
        <begin position="56"/>
        <end position="76"/>
    </location>
</feature>
<evidence type="ECO:0000313" key="3">
    <source>
        <dbReference type="Proteomes" id="UP000632659"/>
    </source>
</evidence>
<dbReference type="RefSeq" id="WP_158662638.1">
    <property type="nucleotide sequence ID" value="NZ_FYDD01000004.1"/>
</dbReference>
<feature type="transmembrane region" description="Helical" evidence="1">
    <location>
        <begin position="88"/>
        <end position="109"/>
    </location>
</feature>
<dbReference type="Pfam" id="PF10825">
    <property type="entry name" value="DUF2752"/>
    <property type="match status" value="1"/>
</dbReference>
<proteinExistence type="predicted"/>
<sequence>MKKIAKLFGVLIGTAFLVFVLDIGCIFRTLTGFPCMGCGVTRAFLAFLQGHVVDAFYYHPLFWLTGILIVLALWKDGMVFRSAKANRWFWIIVLLVYLSVYIVRMVLLFPDTPPMDYNYEAPAYHLYQYILELFTKSS</sequence>
<dbReference type="Proteomes" id="UP000632659">
    <property type="component" value="Unassembled WGS sequence"/>
</dbReference>
<keyword evidence="1" id="KW-1133">Transmembrane helix</keyword>
<accession>A0A8J6P485</accession>
<name>A0A8J6P485_9FIRM</name>
<reference evidence="2" key="1">
    <citation type="submission" date="2020-08" db="EMBL/GenBank/DDBJ databases">
        <title>Genome public.</title>
        <authorList>
            <person name="Liu C."/>
            <person name="Sun Q."/>
        </authorList>
    </citation>
    <scope>NUCLEOTIDE SEQUENCE</scope>
    <source>
        <strain evidence="2">NSJ-15</strain>
    </source>
</reference>
<evidence type="ECO:0000313" key="2">
    <source>
        <dbReference type="EMBL" id="MBC8610938.1"/>
    </source>
</evidence>
<keyword evidence="3" id="KW-1185">Reference proteome</keyword>
<feature type="transmembrane region" description="Helical" evidence="1">
    <location>
        <begin position="7"/>
        <end position="30"/>
    </location>
</feature>
<protein>
    <submittedName>
        <fullName evidence="2">DUF2752 domain-containing protein</fullName>
    </submittedName>
</protein>
<keyword evidence="1" id="KW-0472">Membrane</keyword>
<keyword evidence="1" id="KW-0812">Transmembrane</keyword>
<dbReference type="AlphaFoldDB" id="A0A8J6P485"/>
<dbReference type="InterPro" id="IPR021215">
    <property type="entry name" value="DUF2752"/>
</dbReference>
<evidence type="ECO:0000256" key="1">
    <source>
        <dbReference type="SAM" id="Phobius"/>
    </source>
</evidence>